<evidence type="ECO:0000313" key="4">
    <source>
        <dbReference type="Proteomes" id="UP000784435"/>
    </source>
</evidence>
<accession>A0A921MEG3</accession>
<keyword evidence="2" id="KW-0812">Transmembrane</keyword>
<comment type="caution">
    <text evidence="3">The sequence shown here is derived from an EMBL/GenBank/DDBJ whole genome shotgun (WGS) entry which is preliminary data.</text>
</comment>
<feature type="region of interest" description="Disordered" evidence="1">
    <location>
        <begin position="99"/>
        <end position="140"/>
    </location>
</feature>
<name>A0A921MEG3_9MICO</name>
<dbReference type="EMBL" id="DYUK01000224">
    <property type="protein sequence ID" value="HJG80779.1"/>
    <property type="molecule type" value="Genomic_DNA"/>
</dbReference>
<dbReference type="AlphaFoldDB" id="A0A921MEG3"/>
<proteinExistence type="predicted"/>
<reference evidence="3" key="2">
    <citation type="submission" date="2021-09" db="EMBL/GenBank/DDBJ databases">
        <authorList>
            <person name="Gilroy R."/>
        </authorList>
    </citation>
    <scope>NUCLEOTIDE SEQUENCE</scope>
    <source>
        <strain evidence="3">ChiGjej5B5-7349</strain>
    </source>
</reference>
<reference evidence="3" key="1">
    <citation type="journal article" date="2021" name="PeerJ">
        <title>Extensive microbial diversity within the chicken gut microbiome revealed by metagenomics and culture.</title>
        <authorList>
            <person name="Gilroy R."/>
            <person name="Ravi A."/>
            <person name="Getino M."/>
            <person name="Pursley I."/>
            <person name="Horton D.L."/>
            <person name="Alikhan N.F."/>
            <person name="Baker D."/>
            <person name="Gharbi K."/>
            <person name="Hall N."/>
            <person name="Watson M."/>
            <person name="Adriaenssens E.M."/>
            <person name="Foster-Nyarko E."/>
            <person name="Jarju S."/>
            <person name="Secka A."/>
            <person name="Antonio M."/>
            <person name="Oren A."/>
            <person name="Chaudhuri R.R."/>
            <person name="La Ragione R."/>
            <person name="Hildebrand F."/>
            <person name="Pallen M.J."/>
        </authorList>
    </citation>
    <scope>NUCLEOTIDE SEQUENCE</scope>
    <source>
        <strain evidence="3">ChiGjej5B5-7349</strain>
    </source>
</reference>
<organism evidence="3 4">
    <name type="scientific">Brevibacterium senegalense</name>
    <dbReference type="NCBI Taxonomy" id="1033736"/>
    <lineage>
        <taxon>Bacteria</taxon>
        <taxon>Bacillati</taxon>
        <taxon>Actinomycetota</taxon>
        <taxon>Actinomycetes</taxon>
        <taxon>Micrococcales</taxon>
        <taxon>Brevibacteriaceae</taxon>
        <taxon>Brevibacterium</taxon>
    </lineage>
</organism>
<keyword evidence="2" id="KW-0472">Membrane</keyword>
<evidence type="ECO:0000256" key="1">
    <source>
        <dbReference type="SAM" id="MobiDB-lite"/>
    </source>
</evidence>
<sequence length="140" mass="14730">MTDDDAIRMTDDLDVVVRRSPRYGAFMVAGLILGFIVAGILVMLPVDTSQLTADYSMGASMGLLMMLLGIVGLGLGGAVALVLDRINAKKAKQYTVRAEYTARRPASPSVNGTAPGRSPDQREDADQPGTGSPATTDVED</sequence>
<protein>
    <submittedName>
        <fullName evidence="3">Uncharacterized protein</fullName>
    </submittedName>
</protein>
<feature type="transmembrane region" description="Helical" evidence="2">
    <location>
        <begin position="23"/>
        <end position="44"/>
    </location>
</feature>
<keyword evidence="2" id="KW-1133">Transmembrane helix</keyword>
<evidence type="ECO:0000313" key="3">
    <source>
        <dbReference type="EMBL" id="HJG80779.1"/>
    </source>
</evidence>
<feature type="transmembrane region" description="Helical" evidence="2">
    <location>
        <begin position="64"/>
        <end position="83"/>
    </location>
</feature>
<evidence type="ECO:0000256" key="2">
    <source>
        <dbReference type="SAM" id="Phobius"/>
    </source>
</evidence>
<feature type="compositionally biased region" description="Polar residues" evidence="1">
    <location>
        <begin position="129"/>
        <end position="140"/>
    </location>
</feature>
<dbReference type="Proteomes" id="UP000784435">
    <property type="component" value="Unassembled WGS sequence"/>
</dbReference>
<gene>
    <name evidence="3" type="ORF">K8V08_10255</name>
</gene>